<sequence>MTYIELIVVFTIFSVLTGVSLYSYHSFQDRVDMKALANDIALKAVQAQKDASFGRTLLSAPAGWKPSYGLFFAPTANNKAFIYFSDLNQEQIYTTGFAGTLNCVPGVDTECIEKINITKGNTISEIRVFFLGDSVGTVHNNGFHMSFTRPGLEPTVAGIGPFLFNVDYTQIKIVSPKGAIAYIKIYSSGRIQIN</sequence>
<dbReference type="SUPFAM" id="SSF54523">
    <property type="entry name" value="Pili subunits"/>
    <property type="match status" value="1"/>
</dbReference>
<dbReference type="Proteomes" id="UP000178645">
    <property type="component" value="Unassembled WGS sequence"/>
</dbReference>
<keyword evidence="1" id="KW-0812">Transmembrane</keyword>
<reference evidence="2 3" key="1">
    <citation type="journal article" date="2016" name="Nat. Commun.">
        <title>Thousands of microbial genomes shed light on interconnected biogeochemical processes in an aquifer system.</title>
        <authorList>
            <person name="Anantharaman K."/>
            <person name="Brown C.T."/>
            <person name="Hug L.A."/>
            <person name="Sharon I."/>
            <person name="Castelle C.J."/>
            <person name="Probst A.J."/>
            <person name="Thomas B.C."/>
            <person name="Singh A."/>
            <person name="Wilkins M.J."/>
            <person name="Karaoz U."/>
            <person name="Brodie E.L."/>
            <person name="Williams K.H."/>
            <person name="Hubbard S.S."/>
            <person name="Banfield J.F."/>
        </authorList>
    </citation>
    <scope>NUCLEOTIDE SEQUENCE [LARGE SCALE GENOMIC DNA]</scope>
</reference>
<evidence type="ECO:0008006" key="4">
    <source>
        <dbReference type="Google" id="ProtNLM"/>
    </source>
</evidence>
<accession>A0A1F6Y773</accession>
<comment type="caution">
    <text evidence="2">The sequence shown here is derived from an EMBL/GenBank/DDBJ whole genome shotgun (WGS) entry which is preliminary data.</text>
</comment>
<evidence type="ECO:0000313" key="3">
    <source>
        <dbReference type="Proteomes" id="UP000178645"/>
    </source>
</evidence>
<dbReference type="AlphaFoldDB" id="A0A1F6Y773"/>
<dbReference type="EMBL" id="MFVU01000011">
    <property type="protein sequence ID" value="OGJ02186.1"/>
    <property type="molecule type" value="Genomic_DNA"/>
</dbReference>
<name>A0A1F6Y773_9BACT</name>
<keyword evidence="1" id="KW-1133">Transmembrane helix</keyword>
<feature type="transmembrane region" description="Helical" evidence="1">
    <location>
        <begin position="6"/>
        <end position="24"/>
    </location>
</feature>
<gene>
    <name evidence="2" type="ORF">A3G53_02230</name>
</gene>
<organism evidence="2 3">
    <name type="scientific">Candidatus Nomurabacteria bacterium RIFCSPLOWO2_12_FULL_44_11</name>
    <dbReference type="NCBI Taxonomy" id="1801796"/>
    <lineage>
        <taxon>Bacteria</taxon>
        <taxon>Candidatus Nomuraibacteriota</taxon>
    </lineage>
</organism>
<dbReference type="InterPro" id="IPR045584">
    <property type="entry name" value="Pilin-like"/>
</dbReference>
<protein>
    <recommendedName>
        <fullName evidence="4">General secretion pathway GspH domain-containing protein</fullName>
    </recommendedName>
</protein>
<keyword evidence="1" id="KW-0472">Membrane</keyword>
<evidence type="ECO:0000313" key="2">
    <source>
        <dbReference type="EMBL" id="OGJ02186.1"/>
    </source>
</evidence>
<evidence type="ECO:0000256" key="1">
    <source>
        <dbReference type="SAM" id="Phobius"/>
    </source>
</evidence>
<proteinExistence type="predicted"/>